<dbReference type="OrthoDB" id="410831at2759"/>
<evidence type="ECO:0000313" key="1">
    <source>
        <dbReference type="EMBL" id="CAI3994907.1"/>
    </source>
</evidence>
<organism evidence="1">
    <name type="scientific">Cladocopium goreaui</name>
    <dbReference type="NCBI Taxonomy" id="2562237"/>
    <lineage>
        <taxon>Eukaryota</taxon>
        <taxon>Sar</taxon>
        <taxon>Alveolata</taxon>
        <taxon>Dinophyceae</taxon>
        <taxon>Suessiales</taxon>
        <taxon>Symbiodiniaceae</taxon>
        <taxon>Cladocopium</taxon>
    </lineage>
</organism>
<dbReference type="Proteomes" id="UP001152797">
    <property type="component" value="Unassembled WGS sequence"/>
</dbReference>
<sequence length="718" mass="81704">MSRPQYDPLMDEIFAISSGEELSREPLVSPKYVMRAAEILAVDLLEESFLVPVLKTLLPSLSNAYQSGCLEEDPCTVCEFGYAFQELPSSLSLLAKERQAQRQVAPEHPERACEECGGEPIDYCPACEGVFCRGCFQRLHCRGRRAEHLRLDLSMAGFKMKSNVETMQNQVVNVQWHPFHDDHGIRYYYNFETHRLLRLQLMCIERSCAKLLFVRDAMAAAKLSAPSARRVYPRVSASERAKLRAGLAEDDFEGFCVNTAPNSEEVRENVIEKPATDAFRHDAQYMATHISIAPPESKLDLTVRDTRALPTPASLGAVHSALGHPLRSDRNGFAPAGHPSDEFYDAAAARAPPQPVPDTTQKLENEFLETIEASWYTGDAEPDLWRQYAKRAEELLITMPLDRILRVLKAFVMAKYRGPDLLNRIAAELARETKNASSTRLCQVFHWLAKAGIRDQTLMSLMGNEALFRLSDDFVLDMYIEVMNAHARLDLRNPRLVAAMLREMAPFFRELSKDQCSAVAPLTVMTVFSDDARVQYLSRCAELNMGLPVRMTQPAVLKQFRLLEDCLRLDYHPTNLPGQVQLWLQNLKAESEALDNVESTPLSPVEDDICRVLQEEMNVAVTPCLPDGVLTLHLVMGKTVLQVMDEYHDYYVTAAMNEGHQRQRLIRAETKLQQRLIWRRGWRLLTLDAEEWRKLTDDIYKKDLLEELLVHGQRSIRH</sequence>
<dbReference type="CDD" id="cd19757">
    <property type="entry name" value="Bbox1"/>
    <property type="match status" value="1"/>
</dbReference>
<reference evidence="1" key="1">
    <citation type="submission" date="2022-10" db="EMBL/GenBank/DDBJ databases">
        <authorList>
            <person name="Chen Y."/>
            <person name="Dougan E. K."/>
            <person name="Chan C."/>
            <person name="Rhodes N."/>
            <person name="Thang M."/>
        </authorList>
    </citation>
    <scope>NUCLEOTIDE SEQUENCE</scope>
</reference>
<keyword evidence="4" id="KW-1185">Reference proteome</keyword>
<dbReference type="EMBL" id="CAMXCT030002009">
    <property type="protein sequence ID" value="CAL4782219.1"/>
    <property type="molecule type" value="Genomic_DNA"/>
</dbReference>
<comment type="caution">
    <text evidence="1">The sequence shown here is derived from an EMBL/GenBank/DDBJ whole genome shotgun (WGS) entry which is preliminary data.</text>
</comment>
<evidence type="ECO:0000313" key="3">
    <source>
        <dbReference type="EMBL" id="CAL4782219.1"/>
    </source>
</evidence>
<reference evidence="2" key="2">
    <citation type="submission" date="2024-04" db="EMBL/GenBank/DDBJ databases">
        <authorList>
            <person name="Chen Y."/>
            <person name="Shah S."/>
            <person name="Dougan E. K."/>
            <person name="Thang M."/>
            <person name="Chan C."/>
        </authorList>
    </citation>
    <scope>NUCLEOTIDE SEQUENCE [LARGE SCALE GENOMIC DNA]</scope>
</reference>
<evidence type="ECO:0000313" key="4">
    <source>
        <dbReference type="Proteomes" id="UP001152797"/>
    </source>
</evidence>
<accession>A0A9P1CM87</accession>
<dbReference type="EMBL" id="CAMXCT010002009">
    <property type="protein sequence ID" value="CAI3994907.1"/>
    <property type="molecule type" value="Genomic_DNA"/>
</dbReference>
<protein>
    <submittedName>
        <fullName evidence="3">RAP domain-containing protein</fullName>
    </submittedName>
</protein>
<dbReference type="AlphaFoldDB" id="A0A9P1CM87"/>
<proteinExistence type="predicted"/>
<name>A0A9P1CM87_9DINO</name>
<dbReference type="EMBL" id="CAMXCT020002009">
    <property type="protein sequence ID" value="CAL1148282.1"/>
    <property type="molecule type" value="Genomic_DNA"/>
</dbReference>
<evidence type="ECO:0000313" key="2">
    <source>
        <dbReference type="EMBL" id="CAL1148282.1"/>
    </source>
</evidence>
<gene>
    <name evidence="1" type="ORF">C1SCF055_LOCUS21520</name>
</gene>